<evidence type="ECO:0000313" key="13">
    <source>
        <dbReference type="WBParaSite" id="MhA1_Contig1220.frz3.fgene1"/>
    </source>
</evidence>
<evidence type="ECO:0000256" key="5">
    <source>
        <dbReference type="ARBA" id="ARBA00022679"/>
    </source>
</evidence>
<keyword evidence="6" id="KW-0547">Nucleotide-binding</keyword>
<name>A0A1I8B1A3_MELHA</name>
<keyword evidence="8" id="KW-0539">Nucleus</keyword>
<evidence type="ECO:0000256" key="9">
    <source>
        <dbReference type="ARBA" id="ARBA00048830"/>
    </source>
</evidence>
<feature type="compositionally biased region" description="Basic and acidic residues" evidence="10">
    <location>
        <begin position="318"/>
        <end position="332"/>
    </location>
</feature>
<dbReference type="Pfam" id="PF04928">
    <property type="entry name" value="PAP_central"/>
    <property type="match status" value="1"/>
</dbReference>
<evidence type="ECO:0000256" key="10">
    <source>
        <dbReference type="SAM" id="MobiDB-lite"/>
    </source>
</evidence>
<comment type="similarity">
    <text evidence="2">Belongs to the poly(A) polymerase family.</text>
</comment>
<organism evidence="12 13">
    <name type="scientific">Meloidogyne hapla</name>
    <name type="common">Root-knot nematode worm</name>
    <dbReference type="NCBI Taxonomy" id="6305"/>
    <lineage>
        <taxon>Eukaryota</taxon>
        <taxon>Metazoa</taxon>
        <taxon>Ecdysozoa</taxon>
        <taxon>Nematoda</taxon>
        <taxon>Chromadorea</taxon>
        <taxon>Rhabditida</taxon>
        <taxon>Tylenchina</taxon>
        <taxon>Tylenchomorpha</taxon>
        <taxon>Tylenchoidea</taxon>
        <taxon>Meloidogynidae</taxon>
        <taxon>Meloidogyninae</taxon>
        <taxon>Meloidogyne</taxon>
    </lineage>
</organism>
<dbReference type="InterPro" id="IPR007012">
    <property type="entry name" value="PolA_pol_cen_dom"/>
</dbReference>
<dbReference type="Gene3D" id="1.10.1410.10">
    <property type="match status" value="1"/>
</dbReference>
<dbReference type="InterPro" id="IPR043519">
    <property type="entry name" value="NT_sf"/>
</dbReference>
<feature type="region of interest" description="Disordered" evidence="10">
    <location>
        <begin position="309"/>
        <end position="338"/>
    </location>
</feature>
<evidence type="ECO:0000259" key="11">
    <source>
        <dbReference type="Pfam" id="PF04928"/>
    </source>
</evidence>
<protein>
    <recommendedName>
        <fullName evidence="3">polynucleotide adenylyltransferase</fullName>
        <ecNumber evidence="3">2.7.7.19</ecNumber>
    </recommendedName>
</protein>
<evidence type="ECO:0000256" key="6">
    <source>
        <dbReference type="ARBA" id="ARBA00022741"/>
    </source>
</evidence>
<dbReference type="EC" id="2.7.7.19" evidence="3"/>
<dbReference type="AlphaFoldDB" id="A0A1I8B1A3"/>
<dbReference type="PANTHER" id="PTHR10682">
    <property type="entry name" value="POLY A POLYMERASE"/>
    <property type="match status" value="1"/>
</dbReference>
<comment type="subcellular location">
    <subcellularLocation>
        <location evidence="1">Nucleus</location>
    </subcellularLocation>
</comment>
<dbReference type="GO" id="GO:0006397">
    <property type="term" value="P:mRNA processing"/>
    <property type="evidence" value="ECO:0007669"/>
    <property type="project" value="UniProtKB-KW"/>
</dbReference>
<evidence type="ECO:0000256" key="2">
    <source>
        <dbReference type="ARBA" id="ARBA00010912"/>
    </source>
</evidence>
<evidence type="ECO:0000313" key="12">
    <source>
        <dbReference type="Proteomes" id="UP000095281"/>
    </source>
</evidence>
<accession>A0A1I8B1A3</accession>
<evidence type="ECO:0000256" key="7">
    <source>
        <dbReference type="ARBA" id="ARBA00022840"/>
    </source>
</evidence>
<keyword evidence="12" id="KW-1185">Reference proteome</keyword>
<feature type="domain" description="Poly(A) polymerase central" evidence="11">
    <location>
        <begin position="711"/>
        <end position="862"/>
    </location>
</feature>
<comment type="catalytic activity">
    <reaction evidence="9">
        <text>RNA(n) + ATP = RNA(n)-3'-adenine ribonucleotide + diphosphate</text>
        <dbReference type="Rhea" id="RHEA:11332"/>
        <dbReference type="Rhea" id="RHEA-COMP:14527"/>
        <dbReference type="Rhea" id="RHEA-COMP:17347"/>
        <dbReference type="ChEBI" id="CHEBI:30616"/>
        <dbReference type="ChEBI" id="CHEBI:33019"/>
        <dbReference type="ChEBI" id="CHEBI:140395"/>
        <dbReference type="ChEBI" id="CHEBI:173115"/>
        <dbReference type="EC" id="2.7.7.19"/>
    </reaction>
</comment>
<evidence type="ECO:0000256" key="1">
    <source>
        <dbReference type="ARBA" id="ARBA00004123"/>
    </source>
</evidence>
<proteinExistence type="inferred from homology"/>
<sequence>MNELTNWNGKECKNKQNIDKAIKQQRDDLTDLHTKFLEGNITEYKNKIKKNPGTLTKMLQLIRTDKLDFLKLEYLIFDDEYFEKYFINSINSELFLKTVIANRIALKMIVWARWMNELIKEKEQSNSGLSRSQLKEIWRKRQIMLISKIDENFAELTEFVLDQLDLFIEVSTQDVEKEWKDLESGKKQKIEKNSEKYEQFIYWINGKCLEFFEKIFFNSKELNDNIINQLTNNNLTKVYLLKIVGFNGIKEIFTKIKLPIKYEEFGITKEKIEEIIKKEKNNYIDPNNRRKIEKIEIEEINEEIENKKNKKEKKHLNKQKEKNDEKQNEERKSKKQFKREKRLKNEKVKEKYILDFMEDTIKDEKQLNNESNDTINEIILKEKSKISLFDSFLIKLKNLLIEAKCQDFEAYELKIKEIEKNLILARYIIIFENNEERRWSNKIRLIWEDKKEEILKNNEIDCNLLEKELIKILENILEEIKERLLIRELREREQKNLKWNAHKKALNDFGLFIYNWIPYSHQDNKQIKNIAKFVMSGSHRLGTATTSSDIDGIILVPKKSYWDSQFDLDFFGEFDCIEKKCVNNLKEGVSFIYLMKEMEGDNSLFCKLCEHPSVENLRRIDGRVPLIGLKFGGFDFDLLFVTLEENIINKYFNEGNSLTLTEMDEVINEFIKGIRNIDDLSEKRKGMLFALSGLRANLRVIELLEENFYKFRIIYVTLKLWTKEHFIYGGQFGFLSSSSLTVIICKIILENPKLSTTLLIKQLFEYLINWINFSLNEEKIIILEEPKLNKINEELIKEKGEEFKNKLNEEENKKLIKESIWPIISPGFPIQNVGFNVNKSTEIIIKKEIKKGIDKLNKLQEEFKELINYENDEENLKIFSGKIWKDWLDGDKFQEKYDNYLAIICSHTTKSNYGPLFCDYSGTRIRQALLLRIEEPNSDIEYCHATKYLNSQPCPKDFKEILNKEELLLCNVWLIGIKGNIENDKIKIFFETNLEYFSEDILDSFDKTKEVKKKKADRETYNLNIIFLTKDELMKWNYLN</sequence>
<evidence type="ECO:0000256" key="4">
    <source>
        <dbReference type="ARBA" id="ARBA00022664"/>
    </source>
</evidence>
<keyword evidence="7" id="KW-0067">ATP-binding</keyword>
<dbReference type="GO" id="GO:1990817">
    <property type="term" value="F:poly(A) RNA polymerase activity"/>
    <property type="evidence" value="ECO:0007669"/>
    <property type="project" value="UniProtKB-EC"/>
</dbReference>
<evidence type="ECO:0000256" key="8">
    <source>
        <dbReference type="ARBA" id="ARBA00023242"/>
    </source>
</evidence>
<dbReference type="GO" id="GO:0005634">
    <property type="term" value="C:nucleus"/>
    <property type="evidence" value="ECO:0007669"/>
    <property type="project" value="UniProtKB-SubCell"/>
</dbReference>
<dbReference type="Gene3D" id="3.30.460.10">
    <property type="entry name" value="Beta Polymerase, domain 2"/>
    <property type="match status" value="1"/>
</dbReference>
<dbReference type="PANTHER" id="PTHR10682:SF10">
    <property type="entry name" value="POLYNUCLEOTIDE ADENYLYLTRANSFERASE"/>
    <property type="match status" value="1"/>
</dbReference>
<dbReference type="SUPFAM" id="SSF81301">
    <property type="entry name" value="Nucleotidyltransferase"/>
    <property type="match status" value="1"/>
</dbReference>
<dbReference type="SUPFAM" id="SSF81631">
    <property type="entry name" value="PAP/OAS1 substrate-binding domain"/>
    <property type="match status" value="1"/>
</dbReference>
<keyword evidence="5" id="KW-0808">Transferase</keyword>
<keyword evidence="4" id="KW-0507">mRNA processing</keyword>
<dbReference type="Proteomes" id="UP000095281">
    <property type="component" value="Unplaced"/>
</dbReference>
<reference evidence="13" key="1">
    <citation type="submission" date="2016-11" db="UniProtKB">
        <authorList>
            <consortium name="WormBaseParasite"/>
        </authorList>
    </citation>
    <scope>IDENTIFICATION</scope>
</reference>
<evidence type="ECO:0000256" key="3">
    <source>
        <dbReference type="ARBA" id="ARBA00012388"/>
    </source>
</evidence>
<dbReference type="WBParaSite" id="MhA1_Contig1220.frz3.fgene1">
    <property type="protein sequence ID" value="MhA1_Contig1220.frz3.fgene1"/>
    <property type="gene ID" value="MhA1_Contig1220.frz3.fgene1"/>
</dbReference>
<dbReference type="GO" id="GO:0005524">
    <property type="term" value="F:ATP binding"/>
    <property type="evidence" value="ECO:0007669"/>
    <property type="project" value="UniProtKB-KW"/>
</dbReference>